<dbReference type="Proteomes" id="UP000886998">
    <property type="component" value="Unassembled WGS sequence"/>
</dbReference>
<gene>
    <name evidence="2" type="ORF">TNIN_428701</name>
</gene>
<dbReference type="AlphaFoldDB" id="A0A8X7CM80"/>
<evidence type="ECO:0000313" key="2">
    <source>
        <dbReference type="EMBL" id="GFY78169.1"/>
    </source>
</evidence>
<reference evidence="2" key="1">
    <citation type="submission" date="2020-08" db="EMBL/GenBank/DDBJ databases">
        <title>Multicomponent nature underlies the extraordinary mechanical properties of spider dragline silk.</title>
        <authorList>
            <person name="Kono N."/>
            <person name="Nakamura H."/>
            <person name="Mori M."/>
            <person name="Yoshida Y."/>
            <person name="Ohtoshi R."/>
            <person name="Malay A.D."/>
            <person name="Moran D.A.P."/>
            <person name="Tomita M."/>
            <person name="Numata K."/>
            <person name="Arakawa K."/>
        </authorList>
    </citation>
    <scope>NUCLEOTIDE SEQUENCE</scope>
</reference>
<keyword evidence="3" id="KW-1185">Reference proteome</keyword>
<feature type="region of interest" description="Disordered" evidence="1">
    <location>
        <begin position="1"/>
        <end position="30"/>
    </location>
</feature>
<evidence type="ECO:0000313" key="3">
    <source>
        <dbReference type="Proteomes" id="UP000886998"/>
    </source>
</evidence>
<organism evidence="2 3">
    <name type="scientific">Trichonephila inaurata madagascariensis</name>
    <dbReference type="NCBI Taxonomy" id="2747483"/>
    <lineage>
        <taxon>Eukaryota</taxon>
        <taxon>Metazoa</taxon>
        <taxon>Ecdysozoa</taxon>
        <taxon>Arthropoda</taxon>
        <taxon>Chelicerata</taxon>
        <taxon>Arachnida</taxon>
        <taxon>Araneae</taxon>
        <taxon>Araneomorphae</taxon>
        <taxon>Entelegynae</taxon>
        <taxon>Araneoidea</taxon>
        <taxon>Nephilidae</taxon>
        <taxon>Trichonephila</taxon>
        <taxon>Trichonephila inaurata</taxon>
    </lineage>
</organism>
<name>A0A8X7CM80_9ARAC</name>
<sequence length="86" mass="9718">MHPKQDRILLSKHGHALEAGPSSANQTRDMPLMQDRILPSKNGHAHDAGQSFATQTLDITLTQYTFYHSGRWTEFCHHDQGHNLGQ</sequence>
<accession>A0A8X7CM80</accession>
<evidence type="ECO:0000256" key="1">
    <source>
        <dbReference type="SAM" id="MobiDB-lite"/>
    </source>
</evidence>
<dbReference type="EMBL" id="BMAV01022845">
    <property type="protein sequence ID" value="GFY78169.1"/>
    <property type="molecule type" value="Genomic_DNA"/>
</dbReference>
<proteinExistence type="predicted"/>
<comment type="caution">
    <text evidence="2">The sequence shown here is derived from an EMBL/GenBank/DDBJ whole genome shotgun (WGS) entry which is preliminary data.</text>
</comment>
<protein>
    <submittedName>
        <fullName evidence="2">Uncharacterized protein</fullName>
    </submittedName>
</protein>